<dbReference type="Proteomes" id="UP000053447">
    <property type="component" value="Unassembled WGS sequence"/>
</dbReference>
<dbReference type="PROSITE" id="PS00411">
    <property type="entry name" value="KINESIN_MOTOR_1"/>
    <property type="match status" value="1"/>
</dbReference>
<evidence type="ECO:0000313" key="15">
    <source>
        <dbReference type="EMBL" id="KTW31233.1"/>
    </source>
</evidence>
<comment type="subcellular location">
    <subcellularLocation>
        <location evidence="1">Cytoplasm</location>
        <location evidence="1">Cytoskeleton</location>
    </subcellularLocation>
</comment>
<evidence type="ECO:0000256" key="3">
    <source>
        <dbReference type="ARBA" id="ARBA00022490"/>
    </source>
</evidence>
<dbReference type="GO" id="GO:0090307">
    <property type="term" value="P:mitotic spindle assembly"/>
    <property type="evidence" value="ECO:0007669"/>
    <property type="project" value="UniProtKB-ARBA"/>
</dbReference>
<dbReference type="InterPro" id="IPR036961">
    <property type="entry name" value="Kinesin_motor_dom_sf"/>
</dbReference>
<dbReference type="OrthoDB" id="3176171at2759"/>
<dbReference type="FunFam" id="3.40.850.10:FF:000065">
    <property type="entry name" value="Kinesin-like protein"/>
    <property type="match status" value="1"/>
</dbReference>
<dbReference type="GO" id="GO:0005874">
    <property type="term" value="C:microtubule"/>
    <property type="evidence" value="ECO:0007669"/>
    <property type="project" value="UniProtKB-KW"/>
</dbReference>
<organism evidence="15 16">
    <name type="scientific">Pneumocystis jirovecii (strain RU7)</name>
    <name type="common">Human pneumocystis pneumonia agent</name>
    <dbReference type="NCBI Taxonomy" id="1408657"/>
    <lineage>
        <taxon>Eukaryota</taxon>
        <taxon>Fungi</taxon>
        <taxon>Dikarya</taxon>
        <taxon>Ascomycota</taxon>
        <taxon>Taphrinomycotina</taxon>
        <taxon>Pneumocystomycetes</taxon>
        <taxon>Pneumocystaceae</taxon>
        <taxon>Pneumocystis</taxon>
    </lineage>
</organism>
<accession>A0A0W4ZS77</accession>
<evidence type="ECO:0000259" key="14">
    <source>
        <dbReference type="PROSITE" id="PS50067"/>
    </source>
</evidence>
<dbReference type="GO" id="GO:0008569">
    <property type="term" value="F:minus-end-directed microtubule motor activity"/>
    <property type="evidence" value="ECO:0007669"/>
    <property type="project" value="UniProtKB-ARBA"/>
</dbReference>
<dbReference type="GO" id="GO:0007018">
    <property type="term" value="P:microtubule-based movement"/>
    <property type="evidence" value="ECO:0007669"/>
    <property type="project" value="InterPro"/>
</dbReference>
<evidence type="ECO:0000256" key="8">
    <source>
        <dbReference type="ARBA" id="ARBA00023175"/>
    </source>
</evidence>
<dbReference type="CDD" id="cd01366">
    <property type="entry name" value="KISc_C_terminal"/>
    <property type="match status" value="1"/>
</dbReference>
<dbReference type="STRING" id="1408657.A0A0W4ZS77"/>
<dbReference type="GO" id="GO:0005524">
    <property type="term" value="F:ATP binding"/>
    <property type="evidence" value="ECO:0007669"/>
    <property type="project" value="UniProtKB-UniRule"/>
</dbReference>
<dbReference type="PANTHER" id="PTHR47972">
    <property type="entry name" value="KINESIN-LIKE PROTEIN KLP-3"/>
    <property type="match status" value="1"/>
</dbReference>
<dbReference type="eggNOG" id="KOG0239">
    <property type="taxonomic scope" value="Eukaryota"/>
</dbReference>
<dbReference type="AlphaFoldDB" id="A0A0W4ZS77"/>
<dbReference type="InterPro" id="IPR019821">
    <property type="entry name" value="Kinesin_motor_CS"/>
</dbReference>
<evidence type="ECO:0000256" key="4">
    <source>
        <dbReference type="ARBA" id="ARBA00022701"/>
    </source>
</evidence>
<sequence length="814" mass="91736">MDEKTQSRLPQPLSKTVSPMTRMKINPLADSTSSANIIPQKSISGTKRTADRSDGSVLDPIKRKNTTISERKTLVERAGASRKPSTSVYKSSTLLQSKPASSSYQKICQSGLSRSLNENSHLSSSSILGRSLSNEIPCSQSVQRPNIKVLGDRPKRPAWDTRGRLEDMEIAYSELKEQISIGNTEKDAIYTALESERHKLNELELVKASLMTELETVRSSLLTRKIETDEQINKLKSEIIELERKLDDERRNFRNEIDDLTRKHRDDIESLERKHRDESESLEKAYKDQINEIKKAGKQELESLMSNHKNEIETMEKKHKIMVEEACSASVVALQKFKTETALEKQKIDLEFDAKERELKMMKASLDDAMSNLEREKVLNASLRNAVNEKCVSNLTLESSVSVFRSEIEKLEAQVASQKACIIELSDSAKNAQEEKEICHRKLREEETLRRKLHNQIQELKGNIRVLCRVRPFLEHEKFENGLADIKYPDESKEGKEIEIIGQTTESSLGSVHTKSYPFTFDKVFSPKCSNNEVFDEISQLVQSALDGYNVCIFAYGQTGSGKTYTMCAEDGMIPRAVHQIYETINALTEKGWCYSMEGQFLEIYNEHINDLLGHPDEFDKKKHEIRHDPKECKTIVTDLTTVVLDTPTKVFTLLKKASNNRSVAATEANERSSRSHSVFILTLHGTNTITGEISEGTLNLIDLAGSERLSHSQSVGDRLKETQAINKSLSCLGDVIHSLGNSKGHIPYRNSKLTYLLQYSLGGNSKTLMLVTLSPLVQHLSESLCSLRFATKVNHTVIGTAKKTIKIQNVVPS</sequence>
<dbReference type="RefSeq" id="XP_018230223.1">
    <property type="nucleotide sequence ID" value="XM_018373568.1"/>
</dbReference>
<comment type="similarity">
    <text evidence="2">Belongs to the TRAFAC class myosin-kinesin ATPase superfamily. Kinesin family. KIN-14 subfamily.</text>
</comment>
<feature type="coiled-coil region" evidence="12">
    <location>
        <begin position="429"/>
        <end position="463"/>
    </location>
</feature>
<protein>
    <recommendedName>
        <fullName evidence="11">Kinesin-like protein</fullName>
    </recommendedName>
</protein>
<dbReference type="PRINTS" id="PR00380">
    <property type="entry name" value="KINESINHEAVY"/>
</dbReference>
<evidence type="ECO:0000313" key="16">
    <source>
        <dbReference type="Proteomes" id="UP000053447"/>
    </source>
</evidence>
<evidence type="ECO:0000256" key="1">
    <source>
        <dbReference type="ARBA" id="ARBA00004245"/>
    </source>
</evidence>
<feature type="region of interest" description="Disordered" evidence="13">
    <location>
        <begin position="1"/>
        <end position="95"/>
    </location>
</feature>
<evidence type="ECO:0000256" key="10">
    <source>
        <dbReference type="PROSITE-ProRule" id="PRU00283"/>
    </source>
</evidence>
<dbReference type="Pfam" id="PF00225">
    <property type="entry name" value="Kinesin"/>
    <property type="match status" value="1"/>
</dbReference>
<keyword evidence="16" id="KW-1185">Reference proteome</keyword>
<dbReference type="PROSITE" id="PS50067">
    <property type="entry name" value="KINESIN_MOTOR_2"/>
    <property type="match status" value="1"/>
</dbReference>
<proteinExistence type="inferred from homology"/>
<keyword evidence="5 10" id="KW-0547">Nucleotide-binding</keyword>
<feature type="coiled-coil region" evidence="12">
    <location>
        <begin position="193"/>
        <end position="325"/>
    </location>
</feature>
<feature type="compositionally biased region" description="Polar residues" evidence="13">
    <location>
        <begin position="83"/>
        <end position="95"/>
    </location>
</feature>
<dbReference type="SUPFAM" id="SSF52540">
    <property type="entry name" value="P-loop containing nucleoside triphosphate hydrolases"/>
    <property type="match status" value="1"/>
</dbReference>
<dbReference type="InterPro" id="IPR027417">
    <property type="entry name" value="P-loop_NTPase"/>
</dbReference>
<name>A0A0W4ZS77_PNEJ7</name>
<feature type="coiled-coil region" evidence="12">
    <location>
        <begin position="352"/>
        <end position="386"/>
    </location>
</feature>
<keyword evidence="6 10" id="KW-0067">ATP-binding</keyword>
<feature type="compositionally biased region" description="Polar residues" evidence="13">
    <location>
        <begin position="29"/>
        <end position="47"/>
    </location>
</feature>
<evidence type="ECO:0000256" key="6">
    <source>
        <dbReference type="ARBA" id="ARBA00022840"/>
    </source>
</evidence>
<evidence type="ECO:0000256" key="2">
    <source>
        <dbReference type="ARBA" id="ARBA00010899"/>
    </source>
</evidence>
<evidence type="ECO:0000256" key="7">
    <source>
        <dbReference type="ARBA" id="ARBA00023054"/>
    </source>
</evidence>
<dbReference type="VEuPathDB" id="FungiDB:T551_01305"/>
<dbReference type="Gene3D" id="3.40.850.10">
    <property type="entry name" value="Kinesin motor domain"/>
    <property type="match status" value="1"/>
</dbReference>
<dbReference type="EMBL" id="LFWA01000005">
    <property type="protein sequence ID" value="KTW31233.1"/>
    <property type="molecule type" value="Genomic_DNA"/>
</dbReference>
<evidence type="ECO:0000256" key="5">
    <source>
        <dbReference type="ARBA" id="ARBA00022741"/>
    </source>
</evidence>
<evidence type="ECO:0000256" key="11">
    <source>
        <dbReference type="RuleBase" id="RU000394"/>
    </source>
</evidence>
<dbReference type="GeneID" id="28939823"/>
<dbReference type="InterPro" id="IPR001752">
    <property type="entry name" value="Kinesin_motor_dom"/>
</dbReference>
<comment type="caution">
    <text evidence="15">The sequence shown here is derived from an EMBL/GenBank/DDBJ whole genome shotgun (WGS) entry which is preliminary data.</text>
</comment>
<reference evidence="16" key="1">
    <citation type="journal article" date="2016" name="Nat. Commun.">
        <title>Genome analysis of three Pneumocystis species reveals adaptation mechanisms to life exclusively in mammalian hosts.</title>
        <authorList>
            <person name="Ma L."/>
            <person name="Chen Z."/>
            <person name="Huang D.W."/>
            <person name="Kutty G."/>
            <person name="Ishihara M."/>
            <person name="Wang H."/>
            <person name="Abouelleil A."/>
            <person name="Bishop L."/>
            <person name="Davey E."/>
            <person name="Deng R."/>
            <person name="Deng X."/>
            <person name="Fan L."/>
            <person name="Fantoni G."/>
            <person name="Fitzgerald M."/>
            <person name="Gogineni E."/>
            <person name="Goldberg J.M."/>
            <person name="Handley G."/>
            <person name="Hu X."/>
            <person name="Huber C."/>
            <person name="Jiao X."/>
            <person name="Jones K."/>
            <person name="Levin J.Z."/>
            <person name="Liu Y."/>
            <person name="Macdonald P."/>
            <person name="Melnikov A."/>
            <person name="Raley C."/>
            <person name="Sassi M."/>
            <person name="Sherman B.T."/>
            <person name="Song X."/>
            <person name="Sykes S."/>
            <person name="Tran B."/>
            <person name="Walsh L."/>
            <person name="Xia Y."/>
            <person name="Yang J."/>
            <person name="Young S."/>
            <person name="Zeng Q."/>
            <person name="Zheng X."/>
            <person name="Stephens R."/>
            <person name="Nusbaum C."/>
            <person name="Birren B.W."/>
            <person name="Azadi P."/>
            <person name="Lempicki R.A."/>
            <person name="Cuomo C.A."/>
            <person name="Kovacs J.A."/>
        </authorList>
    </citation>
    <scope>NUCLEOTIDE SEQUENCE [LARGE SCALE GENOMIC DNA]</scope>
    <source>
        <strain evidence="16">RU7</strain>
    </source>
</reference>
<keyword evidence="8 10" id="KW-0505">Motor protein</keyword>
<evidence type="ECO:0000256" key="13">
    <source>
        <dbReference type="SAM" id="MobiDB-lite"/>
    </source>
</evidence>
<dbReference type="InterPro" id="IPR027640">
    <property type="entry name" value="Kinesin-like_fam"/>
</dbReference>
<gene>
    <name evidence="15" type="ORF">T551_01305</name>
</gene>
<feature type="compositionally biased region" description="Polar residues" evidence="13">
    <location>
        <begin position="7"/>
        <end position="19"/>
    </location>
</feature>
<dbReference type="PANTHER" id="PTHR47972:SF45">
    <property type="entry name" value="PROTEIN CLARET SEGREGATIONAL"/>
    <property type="match status" value="1"/>
</dbReference>
<keyword evidence="9" id="KW-0206">Cytoskeleton</keyword>
<keyword evidence="4 11" id="KW-0493">Microtubule</keyword>
<evidence type="ECO:0000256" key="9">
    <source>
        <dbReference type="ARBA" id="ARBA00023212"/>
    </source>
</evidence>
<feature type="domain" description="Kinesin motor" evidence="14">
    <location>
        <begin position="463"/>
        <end position="797"/>
    </location>
</feature>
<dbReference type="SMART" id="SM00129">
    <property type="entry name" value="KISc"/>
    <property type="match status" value="1"/>
</dbReference>
<evidence type="ECO:0000256" key="12">
    <source>
        <dbReference type="SAM" id="Coils"/>
    </source>
</evidence>
<feature type="binding site" evidence="10">
    <location>
        <begin position="557"/>
        <end position="564"/>
    </location>
    <ligand>
        <name>ATP</name>
        <dbReference type="ChEBI" id="CHEBI:30616"/>
    </ligand>
</feature>
<dbReference type="GO" id="GO:0008017">
    <property type="term" value="F:microtubule binding"/>
    <property type="evidence" value="ECO:0007669"/>
    <property type="project" value="InterPro"/>
</dbReference>
<keyword evidence="3" id="KW-0963">Cytoplasm</keyword>
<keyword evidence="7 12" id="KW-0175">Coiled coil</keyword>